<organism evidence="1 2">
    <name type="scientific">Candidatus Epulonipiscium fishelsonii</name>
    <dbReference type="NCBI Taxonomy" id="77094"/>
    <lineage>
        <taxon>Bacteria</taxon>
        <taxon>Bacillati</taxon>
        <taxon>Bacillota</taxon>
        <taxon>Clostridia</taxon>
        <taxon>Lachnospirales</taxon>
        <taxon>Lachnospiraceae</taxon>
        <taxon>Candidatus Epulonipiscium</taxon>
    </lineage>
</organism>
<feature type="non-terminal residue" evidence="1">
    <location>
        <position position="1"/>
    </location>
</feature>
<proteinExistence type="predicted"/>
<gene>
    <name evidence="1" type="ORF">AN640_02215</name>
</gene>
<sequence>ADVLLEGEFVKWLKYKNIKFNTISLKGTKEFGILEEYEKLEKVKCRPFNEIIYSKNYIIKKALDKQGEILAKKELAWYKKVAQLGFKNIPQIYEENPLKLELIQGKNIYEYNNLVYENKLVILEHLVNTLSNLHELESVPVDIKSFEENYLDKTFERIDKVKNLIPFATEKFITVNNRVCRNIFFYKEEVKELINNFKPKEFKLIHGDCTFSNIMLKNDQTPILIDPRGYFGKTQFYGDVIYDWAKLYYSLSGNYDQFNLKNFTLDIDENNKEITLKIKSNEWEKLEDKFFELINIDSMQIKLIHSLIWISLTTYAWENYDSICGAFYNGLYYLEECL</sequence>
<evidence type="ECO:0000313" key="1">
    <source>
        <dbReference type="EMBL" id="ONI38744.1"/>
    </source>
</evidence>
<name>A0ACC8X9K8_9FIRM</name>
<dbReference type="EMBL" id="LJHD01000282">
    <property type="protein sequence ID" value="ONI38744.1"/>
    <property type="molecule type" value="Genomic_DNA"/>
</dbReference>
<protein>
    <submittedName>
        <fullName evidence="1">Nucleoside-diphosphate-sugar pyrophosphorylase</fullName>
    </submittedName>
</protein>
<evidence type="ECO:0000313" key="2">
    <source>
        <dbReference type="Proteomes" id="UP000188637"/>
    </source>
</evidence>
<accession>A0ACC8X9K8</accession>
<reference evidence="1" key="1">
    <citation type="submission" date="2016-08" db="EMBL/GenBank/DDBJ databases">
        <authorList>
            <person name="Ngugi D.K."/>
            <person name="Miyake S."/>
            <person name="Stingl U."/>
        </authorList>
    </citation>
    <scope>NUCLEOTIDE SEQUENCE</scope>
    <source>
        <strain evidence="1">SCG-D08WGA-EpuloA1</strain>
    </source>
</reference>
<dbReference type="Proteomes" id="UP000188637">
    <property type="component" value="Unassembled WGS sequence"/>
</dbReference>
<keyword evidence="2" id="KW-1185">Reference proteome</keyword>
<comment type="caution">
    <text evidence="1">The sequence shown here is derived from an EMBL/GenBank/DDBJ whole genome shotgun (WGS) entry which is preliminary data.</text>
</comment>